<dbReference type="EMBL" id="QRHR01000007">
    <property type="protein sequence ID" value="RHF88328.1"/>
    <property type="molecule type" value="Genomic_DNA"/>
</dbReference>
<reference evidence="10 11" key="1">
    <citation type="submission" date="2018-08" db="EMBL/GenBank/DDBJ databases">
        <title>A genome reference for cultivated species of the human gut microbiota.</title>
        <authorList>
            <person name="Zou Y."/>
            <person name="Xue W."/>
            <person name="Luo G."/>
        </authorList>
    </citation>
    <scope>NUCLEOTIDE SEQUENCE [LARGE SCALE GENOMIC DNA]</scope>
    <source>
        <strain evidence="9 10">AF37-4</strain>
        <strain evidence="8 11">AM23-22</strain>
    </source>
</reference>
<dbReference type="EMBL" id="QROT01000006">
    <property type="protein sequence ID" value="RHL44658.1"/>
    <property type="molecule type" value="Genomic_DNA"/>
</dbReference>
<dbReference type="RefSeq" id="WP_117900324.1">
    <property type="nucleotide sequence ID" value="NZ_CABJDQ010000006.1"/>
</dbReference>
<feature type="active site" description="Charge relay system" evidence="6">
    <location>
        <position position="347"/>
    </location>
</feature>
<comment type="similarity">
    <text evidence="1 6">Belongs to the peptidase S8 family.</text>
</comment>
<dbReference type="PROSITE" id="PS51892">
    <property type="entry name" value="SUBTILASE"/>
    <property type="match status" value="1"/>
</dbReference>
<dbReference type="InterPro" id="IPR015500">
    <property type="entry name" value="Peptidase_S8_subtilisin-rel"/>
</dbReference>
<evidence type="ECO:0000256" key="5">
    <source>
        <dbReference type="ARBA" id="ARBA00022825"/>
    </source>
</evidence>
<dbReference type="GeneID" id="66467393"/>
<dbReference type="AlphaFoldDB" id="A0A414R5P7"/>
<evidence type="ECO:0000256" key="3">
    <source>
        <dbReference type="ARBA" id="ARBA00022723"/>
    </source>
</evidence>
<evidence type="ECO:0000256" key="2">
    <source>
        <dbReference type="ARBA" id="ARBA00022670"/>
    </source>
</evidence>
<comment type="caution">
    <text evidence="8">The sequence shown here is derived from an EMBL/GenBank/DDBJ whole genome shotgun (WGS) entry which is preliminary data.</text>
</comment>
<organism evidence="8 11">
    <name type="scientific">Eubacterium ventriosum</name>
    <dbReference type="NCBI Taxonomy" id="39496"/>
    <lineage>
        <taxon>Bacteria</taxon>
        <taxon>Bacillati</taxon>
        <taxon>Bacillota</taxon>
        <taxon>Clostridia</taxon>
        <taxon>Eubacteriales</taxon>
        <taxon>Eubacteriaceae</taxon>
        <taxon>Eubacterium</taxon>
    </lineage>
</organism>
<sequence>MKHKVNKKVFRRTLSLVLVLAMLVTGFNLDVKVESVYATQKAEKTEDNGEIKDYIIVAKNEKAYNRALNATGEEAIKNGEKFIDNNIIVAELSEQEAEELNEDSNIIIEEDLKVKANVKAKPRTISKNKGIDRDVAWNLQMINADKANINSNQKVKVAIIDSGVDAISGIKVKERINLVDDKEDNLLFFEDYSGHGTSVAGIIAGSNGENNVEGINPNVELYSAKVLDDNNVAPISRVIEGIYWAIEQDVDIINLSLGTTVYSEALEKAIKDAYAENIILVASAGNTGIKIEYPAAFKEVIAVGGVNSKGEVSKSSVIGKEIELMAPGEMIKVVGPFGGLTAADGTSMAAPHVTAVAAVLLGIDKNVSNDFVRQLMNASAKELIESGTGYGIVDLKYAIDNYDVLRNQYDNGNLNVKIIENNEEIHKFNEEDLVEARWWQEEHQYLVQLGYDSNNVYLEDWEINRIKYGATKIDEIFPSNYGKSDDSSFLHGYKNYVANYIYLTHAAYEIYNDGYNRYLNGTTTVAGAKVAGIKDRISRFPWPSYADTNWEKSLIVFGMALHVIGDAYAHKAYGYQNGAYVNINHTDNWNTNADNTTYFAERELGARSSTIKAMKRYFDTGTVGNYKQFVHNNYSTYKLHKLYTYCNKTTESEGGSVASDATLLRNASYGD</sequence>
<dbReference type="PANTHER" id="PTHR43806:SF11">
    <property type="entry name" value="CEREVISIN-RELATED"/>
    <property type="match status" value="1"/>
</dbReference>
<dbReference type="Proteomes" id="UP000286186">
    <property type="component" value="Unassembled WGS sequence"/>
</dbReference>
<evidence type="ECO:0000313" key="11">
    <source>
        <dbReference type="Proteomes" id="UP000286186"/>
    </source>
</evidence>
<dbReference type="PROSITE" id="PS00138">
    <property type="entry name" value="SUBTILASE_SER"/>
    <property type="match status" value="1"/>
</dbReference>
<accession>A0A414R5P7</accession>
<feature type="active site" description="Charge relay system" evidence="6">
    <location>
        <position position="161"/>
    </location>
</feature>
<dbReference type="Pfam" id="PF00082">
    <property type="entry name" value="Peptidase_S8"/>
    <property type="match status" value="1"/>
</dbReference>
<dbReference type="InterPro" id="IPR000209">
    <property type="entry name" value="Peptidase_S8/S53_dom"/>
</dbReference>
<feature type="domain" description="Peptidase S8/S53" evidence="7">
    <location>
        <begin position="153"/>
        <end position="390"/>
    </location>
</feature>
<dbReference type="InterPro" id="IPR034202">
    <property type="entry name" value="Subtilisin_Carlsberg-like"/>
</dbReference>
<dbReference type="Gene3D" id="3.40.50.200">
    <property type="entry name" value="Peptidase S8/S53 domain"/>
    <property type="match status" value="1"/>
</dbReference>
<evidence type="ECO:0000313" key="10">
    <source>
        <dbReference type="Proteomes" id="UP000283314"/>
    </source>
</evidence>
<dbReference type="CDD" id="cd07477">
    <property type="entry name" value="Peptidases_S8_Subtilisin_subset"/>
    <property type="match status" value="1"/>
</dbReference>
<dbReference type="GO" id="GO:0006508">
    <property type="term" value="P:proteolysis"/>
    <property type="evidence" value="ECO:0007669"/>
    <property type="project" value="UniProtKB-KW"/>
</dbReference>
<keyword evidence="3" id="KW-0479">Metal-binding</keyword>
<feature type="active site" description="Charge relay system" evidence="6">
    <location>
        <position position="195"/>
    </location>
</feature>
<name>A0A414R5P7_9FIRM</name>
<dbReference type="InterPro" id="IPR022398">
    <property type="entry name" value="Peptidase_S8_His-AS"/>
</dbReference>
<dbReference type="PRINTS" id="PR00723">
    <property type="entry name" value="SUBTILISIN"/>
</dbReference>
<protein>
    <recommendedName>
        <fullName evidence="7">Peptidase S8/S53 domain-containing protein</fullName>
    </recommendedName>
</protein>
<dbReference type="PANTHER" id="PTHR43806">
    <property type="entry name" value="PEPTIDASE S8"/>
    <property type="match status" value="1"/>
</dbReference>
<evidence type="ECO:0000256" key="1">
    <source>
        <dbReference type="ARBA" id="ARBA00011073"/>
    </source>
</evidence>
<dbReference type="SUPFAM" id="SSF52743">
    <property type="entry name" value="Subtilisin-like"/>
    <property type="match status" value="1"/>
</dbReference>
<keyword evidence="2 6" id="KW-0645">Protease</keyword>
<dbReference type="InterPro" id="IPR036852">
    <property type="entry name" value="Peptidase_S8/S53_dom_sf"/>
</dbReference>
<evidence type="ECO:0000313" key="8">
    <source>
        <dbReference type="EMBL" id="RHF88328.1"/>
    </source>
</evidence>
<keyword evidence="4 6" id="KW-0378">Hydrolase</keyword>
<dbReference type="Proteomes" id="UP000283314">
    <property type="component" value="Unassembled WGS sequence"/>
</dbReference>
<dbReference type="InterPro" id="IPR050131">
    <property type="entry name" value="Peptidase_S8_subtilisin-like"/>
</dbReference>
<proteinExistence type="inferred from homology"/>
<keyword evidence="5 6" id="KW-0720">Serine protease</keyword>
<evidence type="ECO:0000313" key="9">
    <source>
        <dbReference type="EMBL" id="RHL44658.1"/>
    </source>
</evidence>
<dbReference type="GO" id="GO:0046872">
    <property type="term" value="F:metal ion binding"/>
    <property type="evidence" value="ECO:0007669"/>
    <property type="project" value="UniProtKB-KW"/>
</dbReference>
<evidence type="ECO:0000259" key="7">
    <source>
        <dbReference type="Pfam" id="PF00082"/>
    </source>
</evidence>
<dbReference type="InterPro" id="IPR023828">
    <property type="entry name" value="Peptidase_S8_Ser-AS"/>
</dbReference>
<dbReference type="GO" id="GO:0004252">
    <property type="term" value="F:serine-type endopeptidase activity"/>
    <property type="evidence" value="ECO:0007669"/>
    <property type="project" value="UniProtKB-UniRule"/>
</dbReference>
<gene>
    <name evidence="9" type="ORF">DW018_09065</name>
    <name evidence="8" type="ORF">DW652_08370</name>
</gene>
<evidence type="ECO:0000256" key="6">
    <source>
        <dbReference type="PROSITE-ProRule" id="PRU01240"/>
    </source>
</evidence>
<dbReference type="PROSITE" id="PS00137">
    <property type="entry name" value="SUBTILASE_HIS"/>
    <property type="match status" value="1"/>
</dbReference>
<evidence type="ECO:0000256" key="4">
    <source>
        <dbReference type="ARBA" id="ARBA00022801"/>
    </source>
</evidence>